<dbReference type="InterPro" id="IPR029058">
    <property type="entry name" value="AB_hydrolase_fold"/>
</dbReference>
<dbReference type="AlphaFoldDB" id="A0A812UX63"/>
<dbReference type="Gene3D" id="3.40.50.1820">
    <property type="entry name" value="alpha/beta hydrolase"/>
    <property type="match status" value="1"/>
</dbReference>
<proteinExistence type="predicted"/>
<keyword evidence="3" id="KW-1185">Reference proteome</keyword>
<sequence length="516" mass="56127">MFVCDVNGKAVAVPCNAEKILVVDPSKGEASAIDIPTGIDARRDSKFCCACFVNGKAVAVPFNAEKILVVDPAAGQASTIDLPKILDTQTSAKFCSVCKVNGKATAVPQDSTRILVVDPSTGEASAIDLPAGIDSRKVSKFGSVCNVNGKAVAVPQEAEKILLVDVAGSGERTRSLDLTLHNTEVPWKAEFAEMVAAVLSYWIYTDDPKPPHLQHAAMTVHRVTQPGEFGSAVKIATVTAELPSEKVLYVVFKGTSYILDFLNWNLELDHATTEDTDFFIHGGAAGTLRGAQFWKERDFLERLASAKAQGVQKIVFTGHSLGGMYAAALLYVAWKKITGGPSDGQQLLKSFDVRCVTFGSPMVFGGGSQGSKQAKSFQEFAQERAANYIHANDPCPRAWGALDLRQFVEAAARNVQNGLVDELGCIKGQVVSKVVEEAARQVLQRPDFNLLEDFGRKYQHFIPLKVLTGTKQFVNWKEFQLTPDCLKDHSVQSYVNRLFDAFDDCRPDCHVHSQLP</sequence>
<evidence type="ECO:0000313" key="3">
    <source>
        <dbReference type="Proteomes" id="UP000604046"/>
    </source>
</evidence>
<gene>
    <name evidence="2" type="ORF">SNAT2548_LOCUS34354</name>
</gene>
<dbReference type="GO" id="GO:0006629">
    <property type="term" value="P:lipid metabolic process"/>
    <property type="evidence" value="ECO:0007669"/>
    <property type="project" value="InterPro"/>
</dbReference>
<dbReference type="OrthoDB" id="447758at2759"/>
<reference evidence="2" key="1">
    <citation type="submission" date="2021-02" db="EMBL/GenBank/DDBJ databases">
        <authorList>
            <person name="Dougan E. K."/>
            <person name="Rhodes N."/>
            <person name="Thang M."/>
            <person name="Chan C."/>
        </authorList>
    </citation>
    <scope>NUCLEOTIDE SEQUENCE</scope>
</reference>
<comment type="caution">
    <text evidence="2">The sequence shown here is derived from an EMBL/GenBank/DDBJ whole genome shotgun (WGS) entry which is preliminary data.</text>
</comment>
<name>A0A812UX63_9DINO</name>
<protein>
    <recommendedName>
        <fullName evidence="1">Fungal lipase-type domain-containing protein</fullName>
    </recommendedName>
</protein>
<accession>A0A812UX63</accession>
<feature type="domain" description="Fungal lipase-type" evidence="1">
    <location>
        <begin position="249"/>
        <end position="398"/>
    </location>
</feature>
<dbReference type="EMBL" id="CAJNDS010002804">
    <property type="protein sequence ID" value="CAE7604122.1"/>
    <property type="molecule type" value="Genomic_DNA"/>
</dbReference>
<evidence type="ECO:0000313" key="2">
    <source>
        <dbReference type="EMBL" id="CAE7604122.1"/>
    </source>
</evidence>
<dbReference type="SUPFAM" id="SSF53474">
    <property type="entry name" value="alpha/beta-Hydrolases"/>
    <property type="match status" value="1"/>
</dbReference>
<dbReference type="InterPro" id="IPR002921">
    <property type="entry name" value="Fungal_lipase-type"/>
</dbReference>
<organism evidence="2 3">
    <name type="scientific">Symbiodinium natans</name>
    <dbReference type="NCBI Taxonomy" id="878477"/>
    <lineage>
        <taxon>Eukaryota</taxon>
        <taxon>Sar</taxon>
        <taxon>Alveolata</taxon>
        <taxon>Dinophyceae</taxon>
        <taxon>Suessiales</taxon>
        <taxon>Symbiodiniaceae</taxon>
        <taxon>Symbiodinium</taxon>
    </lineage>
</organism>
<dbReference type="Proteomes" id="UP000604046">
    <property type="component" value="Unassembled WGS sequence"/>
</dbReference>
<dbReference type="Pfam" id="PF01764">
    <property type="entry name" value="Lipase_3"/>
    <property type="match status" value="1"/>
</dbReference>
<evidence type="ECO:0000259" key="1">
    <source>
        <dbReference type="Pfam" id="PF01764"/>
    </source>
</evidence>